<evidence type="ECO:0000313" key="3">
    <source>
        <dbReference type="Proteomes" id="UP000243459"/>
    </source>
</evidence>
<proteinExistence type="predicted"/>
<dbReference type="EMBL" id="CM007386">
    <property type="protein sequence ID" value="ONK65878.1"/>
    <property type="molecule type" value="Genomic_DNA"/>
</dbReference>
<evidence type="ECO:0008006" key="4">
    <source>
        <dbReference type="Google" id="ProtNLM"/>
    </source>
</evidence>
<dbReference type="InterPro" id="IPR045881">
    <property type="entry name" value="MNM1-like"/>
</dbReference>
<dbReference type="PANTHER" id="PTHR34682">
    <property type="entry name" value="AT HOOK MOTIF-CONTAINING PROTEIN"/>
    <property type="match status" value="1"/>
</dbReference>
<dbReference type="Proteomes" id="UP000243459">
    <property type="component" value="Chromosome 6"/>
</dbReference>
<dbReference type="AlphaFoldDB" id="A0A5P1EIT6"/>
<feature type="compositionally biased region" description="Polar residues" evidence="1">
    <location>
        <begin position="190"/>
        <end position="216"/>
    </location>
</feature>
<feature type="region of interest" description="Disordered" evidence="1">
    <location>
        <begin position="358"/>
        <end position="377"/>
    </location>
</feature>
<dbReference type="Gramene" id="ONK65878">
    <property type="protein sequence ID" value="ONK65878"/>
    <property type="gene ID" value="A4U43_C06F1900"/>
</dbReference>
<sequence>MAKRVDGALRERDRTMVQVLVNNCLLRQVVSPQYHTMAQQNEPNQTLDPATAPVKRKRGRPRKEDVPGPAIEAGGRTQRRRRNQQPDTGPGLVGQPVSGVLDGVFDAGFLLTVRVGDNGPLLKGMVFDSRLSVPVTAANDVAPHIKMSKGSEAVISGEQTALKEAAPETVQVPENRKQVLTGVLNLNSTSKASEVNETSSEPNLKQDSTSKTSEGSETAAEPSLISCNEAAGEPKLETTNQTNPINETQAQPKPSSTSQPIPVSETPSELKPDPTGQPTTVNETPSELKQGSMDQATPVNETVGELKLDSSSQISPEPRSDLGSDKAEAQNDSDQIKFSASAAAAAAAAATQGLISQEVETNPVGNEGSPVPFSGGF</sequence>
<feature type="compositionally biased region" description="Polar residues" evidence="1">
    <location>
        <begin position="38"/>
        <end position="48"/>
    </location>
</feature>
<feature type="compositionally biased region" description="Polar residues" evidence="1">
    <location>
        <begin position="276"/>
        <end position="300"/>
    </location>
</feature>
<feature type="compositionally biased region" description="Polar residues" evidence="1">
    <location>
        <begin position="237"/>
        <end position="267"/>
    </location>
</feature>
<dbReference type="PANTHER" id="PTHR34682:SF1">
    <property type="entry name" value="PROTEIN METABOLIC NETWORK MODULATOR 1"/>
    <property type="match status" value="1"/>
</dbReference>
<feature type="compositionally biased region" description="Basic and acidic residues" evidence="1">
    <location>
        <begin position="318"/>
        <end position="329"/>
    </location>
</feature>
<reference evidence="3" key="1">
    <citation type="journal article" date="2017" name="Nat. Commun.">
        <title>The asparagus genome sheds light on the origin and evolution of a young Y chromosome.</title>
        <authorList>
            <person name="Harkess A."/>
            <person name="Zhou J."/>
            <person name="Xu C."/>
            <person name="Bowers J.E."/>
            <person name="Van der Hulst R."/>
            <person name="Ayyampalayam S."/>
            <person name="Mercati F."/>
            <person name="Riccardi P."/>
            <person name="McKain M.R."/>
            <person name="Kakrana A."/>
            <person name="Tang H."/>
            <person name="Ray J."/>
            <person name="Groenendijk J."/>
            <person name="Arikit S."/>
            <person name="Mathioni S.M."/>
            <person name="Nakano M."/>
            <person name="Shan H."/>
            <person name="Telgmann-Rauber A."/>
            <person name="Kanno A."/>
            <person name="Yue Z."/>
            <person name="Chen H."/>
            <person name="Li W."/>
            <person name="Chen Y."/>
            <person name="Xu X."/>
            <person name="Zhang Y."/>
            <person name="Luo S."/>
            <person name="Chen H."/>
            <person name="Gao J."/>
            <person name="Mao Z."/>
            <person name="Pires J.C."/>
            <person name="Luo M."/>
            <person name="Kudrna D."/>
            <person name="Wing R.A."/>
            <person name="Meyers B.C."/>
            <person name="Yi K."/>
            <person name="Kong H."/>
            <person name="Lavrijsen P."/>
            <person name="Sunseri F."/>
            <person name="Falavigna A."/>
            <person name="Ye Y."/>
            <person name="Leebens-Mack J.H."/>
            <person name="Chen G."/>
        </authorList>
    </citation>
    <scope>NUCLEOTIDE SEQUENCE [LARGE SCALE GENOMIC DNA]</scope>
    <source>
        <strain evidence="3">cv. DH0086</strain>
    </source>
</reference>
<gene>
    <name evidence="2" type="ORF">A4U43_C06F1900</name>
</gene>
<evidence type="ECO:0000256" key="1">
    <source>
        <dbReference type="SAM" id="MobiDB-lite"/>
    </source>
</evidence>
<feature type="region of interest" description="Disordered" evidence="1">
    <location>
        <begin position="236"/>
        <end position="335"/>
    </location>
</feature>
<protein>
    <recommendedName>
        <fullName evidence="4">AT-hook motif nuclear-localized protein</fullName>
    </recommendedName>
</protein>
<keyword evidence="3" id="KW-1185">Reference proteome</keyword>
<evidence type="ECO:0000313" key="2">
    <source>
        <dbReference type="EMBL" id="ONK65878.1"/>
    </source>
</evidence>
<accession>A0A5P1EIT6</accession>
<feature type="region of interest" description="Disordered" evidence="1">
    <location>
        <begin position="190"/>
        <end position="224"/>
    </location>
</feature>
<organism evidence="2 3">
    <name type="scientific">Asparagus officinalis</name>
    <name type="common">Garden asparagus</name>
    <dbReference type="NCBI Taxonomy" id="4686"/>
    <lineage>
        <taxon>Eukaryota</taxon>
        <taxon>Viridiplantae</taxon>
        <taxon>Streptophyta</taxon>
        <taxon>Embryophyta</taxon>
        <taxon>Tracheophyta</taxon>
        <taxon>Spermatophyta</taxon>
        <taxon>Magnoliopsida</taxon>
        <taxon>Liliopsida</taxon>
        <taxon>Asparagales</taxon>
        <taxon>Asparagaceae</taxon>
        <taxon>Asparagoideae</taxon>
        <taxon>Asparagus</taxon>
    </lineage>
</organism>
<name>A0A5P1EIT6_ASPOF</name>
<feature type="region of interest" description="Disordered" evidence="1">
    <location>
        <begin position="38"/>
        <end position="96"/>
    </location>
</feature>